<accession>A0ABW1YC72</accession>
<proteinExistence type="predicted"/>
<dbReference type="GO" id="GO:0016746">
    <property type="term" value="F:acyltransferase activity"/>
    <property type="evidence" value="ECO:0007669"/>
    <property type="project" value="UniProtKB-KW"/>
</dbReference>
<reference evidence="3" key="1">
    <citation type="journal article" date="2019" name="Int. J. Syst. Evol. Microbiol.">
        <title>The Global Catalogue of Microorganisms (GCM) 10K type strain sequencing project: providing services to taxonomists for standard genome sequencing and annotation.</title>
        <authorList>
            <consortium name="The Broad Institute Genomics Platform"/>
            <consortium name="The Broad Institute Genome Sequencing Center for Infectious Disease"/>
            <person name="Wu L."/>
            <person name="Ma J."/>
        </authorList>
    </citation>
    <scope>NUCLEOTIDE SEQUENCE [LARGE SCALE GENOMIC DNA]</scope>
    <source>
        <strain evidence="3">CGMCC 1.15772</strain>
    </source>
</reference>
<dbReference type="RefSeq" id="WP_380082847.1">
    <property type="nucleotide sequence ID" value="NZ_JBHSWD010000001.1"/>
</dbReference>
<sequence>MERPLAVLTGEKVILARLRRTDIPEMARHFANLELTAYLGALGGAYSLEDEQAYFESVSKNRPDAVTFGIYHRESGELLGEPTYAALTTAAAPPSWGSASTTRPTGAAAMARKPCG</sequence>
<keyword evidence="2" id="KW-0012">Acyltransferase</keyword>
<evidence type="ECO:0000256" key="1">
    <source>
        <dbReference type="SAM" id="MobiDB-lite"/>
    </source>
</evidence>
<keyword evidence="3" id="KW-1185">Reference proteome</keyword>
<name>A0ABW1YC72_9DEIO</name>
<feature type="region of interest" description="Disordered" evidence="1">
    <location>
        <begin position="92"/>
        <end position="116"/>
    </location>
</feature>
<dbReference type="InterPro" id="IPR016181">
    <property type="entry name" value="Acyl_CoA_acyltransferase"/>
</dbReference>
<evidence type="ECO:0000313" key="3">
    <source>
        <dbReference type="Proteomes" id="UP001596297"/>
    </source>
</evidence>
<dbReference type="EC" id="2.3.-.-" evidence="2"/>
<dbReference type="EMBL" id="JBHSWD010000001">
    <property type="protein sequence ID" value="MFC6591834.1"/>
    <property type="molecule type" value="Genomic_DNA"/>
</dbReference>
<organism evidence="2 3">
    <name type="scientific">Deinococcus lacus</name>
    <dbReference type="NCBI Taxonomy" id="392561"/>
    <lineage>
        <taxon>Bacteria</taxon>
        <taxon>Thermotogati</taxon>
        <taxon>Deinococcota</taxon>
        <taxon>Deinococci</taxon>
        <taxon>Deinococcales</taxon>
        <taxon>Deinococcaceae</taxon>
        <taxon>Deinococcus</taxon>
    </lineage>
</organism>
<evidence type="ECO:0000313" key="2">
    <source>
        <dbReference type="EMBL" id="MFC6591834.1"/>
    </source>
</evidence>
<gene>
    <name evidence="2" type="ORF">ACFP81_07290</name>
</gene>
<protein>
    <submittedName>
        <fullName evidence="2">GNAT family N-acetyltransferase</fullName>
        <ecNumber evidence="2">2.3.-.-</ecNumber>
    </submittedName>
</protein>
<dbReference type="Proteomes" id="UP001596297">
    <property type="component" value="Unassembled WGS sequence"/>
</dbReference>
<comment type="caution">
    <text evidence="2">The sequence shown here is derived from an EMBL/GenBank/DDBJ whole genome shotgun (WGS) entry which is preliminary data.</text>
</comment>
<keyword evidence="2" id="KW-0808">Transferase</keyword>
<dbReference type="Gene3D" id="3.40.630.30">
    <property type="match status" value="1"/>
</dbReference>
<dbReference type="SUPFAM" id="SSF55729">
    <property type="entry name" value="Acyl-CoA N-acyltransferases (Nat)"/>
    <property type="match status" value="1"/>
</dbReference>